<comment type="caution">
    <text evidence="3">The sequence shown here is derived from an EMBL/GenBank/DDBJ whole genome shotgun (WGS) entry which is preliminary data.</text>
</comment>
<dbReference type="Proteomes" id="UP001454036">
    <property type="component" value="Unassembled WGS sequence"/>
</dbReference>
<accession>A0AAV3QER0</accession>
<proteinExistence type="predicted"/>
<dbReference type="AlphaFoldDB" id="A0AAV3QER0"/>
<evidence type="ECO:0000256" key="2">
    <source>
        <dbReference type="SAM" id="MobiDB-lite"/>
    </source>
</evidence>
<feature type="compositionally biased region" description="Polar residues" evidence="2">
    <location>
        <begin position="1"/>
        <end position="11"/>
    </location>
</feature>
<keyword evidence="4" id="KW-1185">Reference proteome</keyword>
<reference evidence="3 4" key="1">
    <citation type="submission" date="2024-01" db="EMBL/GenBank/DDBJ databases">
        <title>The complete chloroplast genome sequence of Lithospermum erythrorhizon: insights into the phylogenetic relationship among Boraginaceae species and the maternal lineages of purple gromwells.</title>
        <authorList>
            <person name="Okada T."/>
            <person name="Watanabe K."/>
        </authorList>
    </citation>
    <scope>NUCLEOTIDE SEQUENCE [LARGE SCALE GENOMIC DNA]</scope>
</reference>
<organism evidence="3 4">
    <name type="scientific">Lithospermum erythrorhizon</name>
    <name type="common">Purple gromwell</name>
    <name type="synonym">Lithospermum officinale var. erythrorhizon</name>
    <dbReference type="NCBI Taxonomy" id="34254"/>
    <lineage>
        <taxon>Eukaryota</taxon>
        <taxon>Viridiplantae</taxon>
        <taxon>Streptophyta</taxon>
        <taxon>Embryophyta</taxon>
        <taxon>Tracheophyta</taxon>
        <taxon>Spermatophyta</taxon>
        <taxon>Magnoliopsida</taxon>
        <taxon>eudicotyledons</taxon>
        <taxon>Gunneridae</taxon>
        <taxon>Pentapetalae</taxon>
        <taxon>asterids</taxon>
        <taxon>lamiids</taxon>
        <taxon>Boraginales</taxon>
        <taxon>Boraginaceae</taxon>
        <taxon>Boraginoideae</taxon>
        <taxon>Lithospermeae</taxon>
        <taxon>Lithospermum</taxon>
    </lineage>
</organism>
<evidence type="ECO:0000256" key="1">
    <source>
        <dbReference type="SAM" id="Coils"/>
    </source>
</evidence>
<dbReference type="PANTHER" id="PTHR31016">
    <property type="entry name" value="OS04G0228100 PROTEIN"/>
    <property type="match status" value="1"/>
</dbReference>
<evidence type="ECO:0000313" key="4">
    <source>
        <dbReference type="Proteomes" id="UP001454036"/>
    </source>
</evidence>
<feature type="region of interest" description="Disordered" evidence="2">
    <location>
        <begin position="125"/>
        <end position="166"/>
    </location>
</feature>
<feature type="region of interest" description="Disordered" evidence="2">
    <location>
        <begin position="1"/>
        <end position="33"/>
    </location>
</feature>
<keyword evidence="1" id="KW-0175">Coiled coil</keyword>
<gene>
    <name evidence="3" type="ORF">LIER_17743</name>
</gene>
<feature type="coiled-coil region" evidence="1">
    <location>
        <begin position="243"/>
        <end position="270"/>
    </location>
</feature>
<dbReference type="PANTHER" id="PTHR31016:SF2">
    <property type="entry name" value="OS04G0228100 PROTEIN"/>
    <property type="match status" value="1"/>
</dbReference>
<sequence length="329" mass="36726">MATSIESSSPSPLHKGPSSLMGTSPTFSPSSEKHFWSTLNNRVDKILENKKSSLQNQVNNGASDRAKRIKEDSMLLLRGFDSVSHSLSQLSNNLENALQGTRDLARSPKLTEILHCTLEKCKEELKADGGKDGSAEEDGERKRGQKRKLISDESSENQEQVDDSLKENGKVGFKELGFNKAKNLAISMATKSATLARELKSIKSDLGFIQERCTLLEEENRRLRDGFGNGILPEDDDLMRLQMEALLAEKSRLGNENANLTRENQCLRQLVEYHQLTSQDLSASYENLIRGMGLEFSSPEDILAQEEDDTMSTQHADLCNLSKNLDELY</sequence>
<feature type="compositionally biased region" description="Polar residues" evidence="2">
    <location>
        <begin position="20"/>
        <end position="30"/>
    </location>
</feature>
<protein>
    <submittedName>
        <fullName evidence="3">Uncharacterized protein</fullName>
    </submittedName>
</protein>
<dbReference type="EMBL" id="BAABME010004173">
    <property type="protein sequence ID" value="GAA0161421.1"/>
    <property type="molecule type" value="Genomic_DNA"/>
</dbReference>
<name>A0AAV3QER0_LITER</name>
<feature type="compositionally biased region" description="Acidic residues" evidence="2">
    <location>
        <begin position="153"/>
        <end position="162"/>
    </location>
</feature>
<feature type="compositionally biased region" description="Basic and acidic residues" evidence="2">
    <location>
        <begin position="125"/>
        <end position="142"/>
    </location>
</feature>
<evidence type="ECO:0000313" key="3">
    <source>
        <dbReference type="EMBL" id="GAA0161421.1"/>
    </source>
</evidence>